<feature type="compositionally biased region" description="Basic and acidic residues" evidence="1">
    <location>
        <begin position="137"/>
        <end position="149"/>
    </location>
</feature>
<reference evidence="3" key="1">
    <citation type="submission" date="2024-04" db="EMBL/GenBank/DDBJ databases">
        <title>Salinicola lusitanus LLJ914,a marine bacterium isolated from the Okinawa Trough.</title>
        <authorList>
            <person name="Li J."/>
        </authorList>
    </citation>
    <scope>NUCLEOTIDE SEQUENCE [LARGE SCALE GENOMIC DNA]</scope>
</reference>
<evidence type="ECO:0000313" key="2">
    <source>
        <dbReference type="EMBL" id="KAK7934181.1"/>
    </source>
</evidence>
<dbReference type="AlphaFoldDB" id="A0AAW0Q135"/>
<gene>
    <name evidence="2" type="ORF">WMY93_005077</name>
</gene>
<dbReference type="EMBL" id="JBBPFD010000003">
    <property type="protein sequence ID" value="KAK7934181.1"/>
    <property type="molecule type" value="Genomic_DNA"/>
</dbReference>
<feature type="region of interest" description="Disordered" evidence="1">
    <location>
        <begin position="1"/>
        <end position="44"/>
    </location>
</feature>
<evidence type="ECO:0000256" key="1">
    <source>
        <dbReference type="SAM" id="MobiDB-lite"/>
    </source>
</evidence>
<dbReference type="Proteomes" id="UP001460270">
    <property type="component" value="Unassembled WGS sequence"/>
</dbReference>
<feature type="compositionally biased region" description="Polar residues" evidence="1">
    <location>
        <begin position="150"/>
        <end position="163"/>
    </location>
</feature>
<protein>
    <submittedName>
        <fullName evidence="2">Uncharacterized protein</fullName>
    </submittedName>
</protein>
<keyword evidence="3" id="KW-1185">Reference proteome</keyword>
<feature type="region of interest" description="Disordered" evidence="1">
    <location>
        <begin position="120"/>
        <end position="163"/>
    </location>
</feature>
<sequence length="163" mass="17750">MAKDGMVAVRGRDRREQAGRHGNESEVPGRGGVERERKGLSVLRSGNRKGGNLSFLLASFSCFGRLRVRSLFLPYSPPLPLQSSYWLQPPQLTLAAEVSYRAPIVSERVEEYGEVGFEGPYAGSSISKPTCPPHPEPTGESKTPLDSRLTHSGQSAGQDRTPN</sequence>
<proteinExistence type="predicted"/>
<accession>A0AAW0Q135</accession>
<name>A0AAW0Q135_9GOBI</name>
<evidence type="ECO:0000313" key="3">
    <source>
        <dbReference type="Proteomes" id="UP001460270"/>
    </source>
</evidence>
<organism evidence="2 3">
    <name type="scientific">Mugilogobius chulae</name>
    <name type="common">yellowstripe goby</name>
    <dbReference type="NCBI Taxonomy" id="88201"/>
    <lineage>
        <taxon>Eukaryota</taxon>
        <taxon>Metazoa</taxon>
        <taxon>Chordata</taxon>
        <taxon>Craniata</taxon>
        <taxon>Vertebrata</taxon>
        <taxon>Euteleostomi</taxon>
        <taxon>Actinopterygii</taxon>
        <taxon>Neopterygii</taxon>
        <taxon>Teleostei</taxon>
        <taxon>Neoteleostei</taxon>
        <taxon>Acanthomorphata</taxon>
        <taxon>Gobiaria</taxon>
        <taxon>Gobiiformes</taxon>
        <taxon>Gobioidei</taxon>
        <taxon>Gobiidae</taxon>
        <taxon>Gobionellinae</taxon>
        <taxon>Mugilogobius</taxon>
    </lineage>
</organism>
<comment type="caution">
    <text evidence="2">The sequence shown here is derived from an EMBL/GenBank/DDBJ whole genome shotgun (WGS) entry which is preliminary data.</text>
</comment>
<feature type="compositionally biased region" description="Basic and acidic residues" evidence="1">
    <location>
        <begin position="10"/>
        <end position="24"/>
    </location>
</feature>